<gene>
    <name evidence="3" type="ORF">METZ01_LOCUS288005</name>
</gene>
<dbReference type="Pfam" id="PF01364">
    <property type="entry name" value="Peptidase_C25"/>
    <property type="match status" value="1"/>
</dbReference>
<evidence type="ECO:0000313" key="3">
    <source>
        <dbReference type="EMBL" id="SVC35151.1"/>
    </source>
</evidence>
<dbReference type="EMBL" id="UINC01086566">
    <property type="protein sequence ID" value="SVC35151.1"/>
    <property type="molecule type" value="Genomic_DNA"/>
</dbReference>
<evidence type="ECO:0000256" key="1">
    <source>
        <dbReference type="ARBA" id="ARBA00022729"/>
    </source>
</evidence>
<organism evidence="3">
    <name type="scientific">marine metagenome</name>
    <dbReference type="NCBI Taxonomy" id="408172"/>
    <lineage>
        <taxon>unclassified sequences</taxon>
        <taxon>metagenomes</taxon>
        <taxon>ecological metagenomes</taxon>
    </lineage>
</organism>
<feature type="domain" description="Gingipain" evidence="2">
    <location>
        <begin position="35"/>
        <end position="153"/>
    </location>
</feature>
<dbReference type="SUPFAM" id="SSF52129">
    <property type="entry name" value="Caspase-like"/>
    <property type="match status" value="1"/>
</dbReference>
<accession>A0A382LJW4</accession>
<dbReference type="InterPro" id="IPR029031">
    <property type="entry name" value="Gingipain_N_sf"/>
</dbReference>
<dbReference type="GO" id="GO:0008234">
    <property type="term" value="F:cysteine-type peptidase activity"/>
    <property type="evidence" value="ECO:0007669"/>
    <property type="project" value="InterPro"/>
</dbReference>
<dbReference type="InterPro" id="IPR029030">
    <property type="entry name" value="Caspase-like_dom_sf"/>
</dbReference>
<feature type="non-terminal residue" evidence="3">
    <location>
        <position position="163"/>
    </location>
</feature>
<dbReference type="Gene3D" id="3.40.50.10390">
    <property type="entry name" value="Gingipain r, domain 1"/>
    <property type="match status" value="1"/>
</dbReference>
<dbReference type="InterPro" id="IPR001769">
    <property type="entry name" value="Gingipain"/>
</dbReference>
<sequence length="163" mass="19138">MTHRYFHTEDLGYDYNRGTYLIVLSDSSLSSILKDEYTGNFVHFKRTQGYDVEVVTFDAVGGTANNLKNYLHYYYENITSMLEYVLLIGDINGSYAIPSFTIPSYNESEQDVTDYPYTFFNNQDILNPKYFIGRWSIRSQDDLIKVKMRSIQYIKLDYISDHT</sequence>
<protein>
    <recommendedName>
        <fullName evidence="2">Gingipain domain-containing protein</fullName>
    </recommendedName>
</protein>
<proteinExistence type="predicted"/>
<keyword evidence="1" id="KW-0732">Signal</keyword>
<evidence type="ECO:0000259" key="2">
    <source>
        <dbReference type="Pfam" id="PF01364"/>
    </source>
</evidence>
<dbReference type="AlphaFoldDB" id="A0A382LJW4"/>
<name>A0A382LJW4_9ZZZZ</name>
<dbReference type="GO" id="GO:0006508">
    <property type="term" value="P:proteolysis"/>
    <property type="evidence" value="ECO:0007669"/>
    <property type="project" value="InterPro"/>
</dbReference>
<reference evidence="3" key="1">
    <citation type="submission" date="2018-05" db="EMBL/GenBank/DDBJ databases">
        <authorList>
            <person name="Lanie J.A."/>
            <person name="Ng W.-L."/>
            <person name="Kazmierczak K.M."/>
            <person name="Andrzejewski T.M."/>
            <person name="Davidsen T.M."/>
            <person name="Wayne K.J."/>
            <person name="Tettelin H."/>
            <person name="Glass J.I."/>
            <person name="Rusch D."/>
            <person name="Podicherti R."/>
            <person name="Tsui H.-C.T."/>
            <person name="Winkler M.E."/>
        </authorList>
    </citation>
    <scope>NUCLEOTIDE SEQUENCE</scope>
</reference>